<sequence>MRLDIDAVSVALGGRPVLHEVDLTVHPGQFTALVGPNGSGKSTLLRAVYRARRPDAGAVRLDGRDLWAMPAAEAARHTGVLMQEQHTGFEFTVAETVALGRTPHLGLFDRFTRADRAAVDEAVERTGLTPYRDRRVGELSGGERQRVLLARALAQQPRLLVLDEPTNHLDIRHQLDILELVRDLGITVLAALHSLDLAACYADTVAVLRAGRLVGHGRPEEVLTPTAIAEVFDVDATVHHDGGATRFALRPRCVCPEQLCHWSCRTRRAAALTETTDVR</sequence>
<gene>
    <name evidence="5" type="ORF">GCM10010185_44070</name>
</gene>
<dbReference type="RefSeq" id="WP_189225193.1">
    <property type="nucleotide sequence ID" value="NZ_BMRG01000009.1"/>
</dbReference>
<name>A0A918ASU7_9PSEU</name>
<dbReference type="SUPFAM" id="SSF52540">
    <property type="entry name" value="P-loop containing nucleoside triphosphate hydrolases"/>
    <property type="match status" value="1"/>
</dbReference>
<evidence type="ECO:0000256" key="3">
    <source>
        <dbReference type="ARBA" id="ARBA00022840"/>
    </source>
</evidence>
<dbReference type="InterPro" id="IPR003439">
    <property type="entry name" value="ABC_transporter-like_ATP-bd"/>
</dbReference>
<feature type="domain" description="ABC transporter" evidence="4">
    <location>
        <begin position="3"/>
        <end position="235"/>
    </location>
</feature>
<dbReference type="Gene3D" id="3.40.50.300">
    <property type="entry name" value="P-loop containing nucleotide triphosphate hydrolases"/>
    <property type="match status" value="1"/>
</dbReference>
<dbReference type="Pfam" id="PF00005">
    <property type="entry name" value="ABC_tran"/>
    <property type="match status" value="1"/>
</dbReference>
<dbReference type="PROSITE" id="PS00211">
    <property type="entry name" value="ABC_TRANSPORTER_1"/>
    <property type="match status" value="1"/>
</dbReference>
<evidence type="ECO:0000259" key="4">
    <source>
        <dbReference type="PROSITE" id="PS50893"/>
    </source>
</evidence>
<dbReference type="PROSITE" id="PS50893">
    <property type="entry name" value="ABC_TRANSPORTER_2"/>
    <property type="match status" value="1"/>
</dbReference>
<dbReference type="SMART" id="SM00382">
    <property type="entry name" value="AAA"/>
    <property type="match status" value="1"/>
</dbReference>
<proteinExistence type="predicted"/>
<organism evidence="5 6">
    <name type="scientific">Saccharothrix coeruleofusca</name>
    <dbReference type="NCBI Taxonomy" id="33919"/>
    <lineage>
        <taxon>Bacteria</taxon>
        <taxon>Bacillati</taxon>
        <taxon>Actinomycetota</taxon>
        <taxon>Actinomycetes</taxon>
        <taxon>Pseudonocardiales</taxon>
        <taxon>Pseudonocardiaceae</taxon>
        <taxon>Saccharothrix</taxon>
    </lineage>
</organism>
<keyword evidence="1" id="KW-0813">Transport</keyword>
<keyword evidence="6" id="KW-1185">Reference proteome</keyword>
<dbReference type="AlphaFoldDB" id="A0A918ASU7"/>
<evidence type="ECO:0000256" key="1">
    <source>
        <dbReference type="ARBA" id="ARBA00022448"/>
    </source>
</evidence>
<dbReference type="GO" id="GO:0005524">
    <property type="term" value="F:ATP binding"/>
    <property type="evidence" value="ECO:0007669"/>
    <property type="project" value="UniProtKB-KW"/>
</dbReference>
<dbReference type="PANTHER" id="PTHR42794:SF2">
    <property type="entry name" value="ABC TRANSPORTER ATP-BINDING PROTEIN"/>
    <property type="match status" value="1"/>
</dbReference>
<keyword evidence="2" id="KW-0547">Nucleotide-binding</keyword>
<dbReference type="InterPro" id="IPR003593">
    <property type="entry name" value="AAA+_ATPase"/>
</dbReference>
<dbReference type="InterPro" id="IPR027417">
    <property type="entry name" value="P-loop_NTPase"/>
</dbReference>
<evidence type="ECO:0000313" key="6">
    <source>
        <dbReference type="Proteomes" id="UP000639606"/>
    </source>
</evidence>
<accession>A0A918ASU7</accession>
<dbReference type="PANTHER" id="PTHR42794">
    <property type="entry name" value="HEMIN IMPORT ATP-BINDING PROTEIN HMUV"/>
    <property type="match status" value="1"/>
</dbReference>
<reference evidence="5" key="1">
    <citation type="journal article" date="2014" name="Int. J. Syst. Evol. Microbiol.">
        <title>Complete genome sequence of Corynebacterium casei LMG S-19264T (=DSM 44701T), isolated from a smear-ripened cheese.</title>
        <authorList>
            <consortium name="US DOE Joint Genome Institute (JGI-PGF)"/>
            <person name="Walter F."/>
            <person name="Albersmeier A."/>
            <person name="Kalinowski J."/>
            <person name="Ruckert C."/>
        </authorList>
    </citation>
    <scope>NUCLEOTIDE SEQUENCE</scope>
    <source>
        <strain evidence="5">JCM 3313</strain>
    </source>
</reference>
<dbReference type="InterPro" id="IPR017871">
    <property type="entry name" value="ABC_transporter-like_CS"/>
</dbReference>
<keyword evidence="3" id="KW-0067">ATP-binding</keyword>
<dbReference type="GO" id="GO:0016887">
    <property type="term" value="F:ATP hydrolysis activity"/>
    <property type="evidence" value="ECO:0007669"/>
    <property type="project" value="InterPro"/>
</dbReference>
<comment type="caution">
    <text evidence="5">The sequence shown here is derived from an EMBL/GenBank/DDBJ whole genome shotgun (WGS) entry which is preliminary data.</text>
</comment>
<dbReference type="CDD" id="cd03214">
    <property type="entry name" value="ABC_Iron-Siderophores_B12_Hemin"/>
    <property type="match status" value="1"/>
</dbReference>
<evidence type="ECO:0000313" key="5">
    <source>
        <dbReference type="EMBL" id="GGP66526.1"/>
    </source>
</evidence>
<dbReference type="EMBL" id="BMRG01000009">
    <property type="protein sequence ID" value="GGP66526.1"/>
    <property type="molecule type" value="Genomic_DNA"/>
</dbReference>
<reference evidence="5" key="2">
    <citation type="submission" date="2020-09" db="EMBL/GenBank/DDBJ databases">
        <authorList>
            <person name="Sun Q."/>
            <person name="Ohkuma M."/>
        </authorList>
    </citation>
    <scope>NUCLEOTIDE SEQUENCE</scope>
    <source>
        <strain evidence="5">JCM 3313</strain>
    </source>
</reference>
<dbReference type="Proteomes" id="UP000639606">
    <property type="component" value="Unassembled WGS sequence"/>
</dbReference>
<dbReference type="FunFam" id="3.40.50.300:FF:000134">
    <property type="entry name" value="Iron-enterobactin ABC transporter ATP-binding protein"/>
    <property type="match status" value="1"/>
</dbReference>
<evidence type="ECO:0000256" key="2">
    <source>
        <dbReference type="ARBA" id="ARBA00022741"/>
    </source>
</evidence>
<protein>
    <submittedName>
        <fullName evidence="5">Iron ABC transporter ATPase</fullName>
    </submittedName>
</protein>